<dbReference type="PANTHER" id="PTHR30061:SF50">
    <property type="entry name" value="MALTOSE_MALTODEXTRIN-BINDING PERIPLASMIC PROTEIN"/>
    <property type="match status" value="1"/>
</dbReference>
<dbReference type="Pfam" id="PF13416">
    <property type="entry name" value="SBP_bac_8"/>
    <property type="match status" value="1"/>
</dbReference>
<dbReference type="PANTHER" id="PTHR30061">
    <property type="entry name" value="MALTOSE-BINDING PERIPLASMIC PROTEIN"/>
    <property type="match status" value="1"/>
</dbReference>
<keyword evidence="3 4" id="KW-0732">Signal</keyword>
<evidence type="ECO:0000256" key="1">
    <source>
        <dbReference type="ARBA" id="ARBA00008520"/>
    </source>
</evidence>
<gene>
    <name evidence="5" type="ORF">E3T61_19730</name>
</gene>
<feature type="chain" id="PRO_5038425664" evidence="4">
    <location>
        <begin position="30"/>
        <end position="441"/>
    </location>
</feature>
<dbReference type="RefSeq" id="WP_134642549.1">
    <property type="nucleotide sequence ID" value="NZ_SOHM01000042.1"/>
</dbReference>
<dbReference type="AlphaFoldDB" id="A0A4R9BIV8"/>
<evidence type="ECO:0000256" key="4">
    <source>
        <dbReference type="SAM" id="SignalP"/>
    </source>
</evidence>
<dbReference type="PROSITE" id="PS51257">
    <property type="entry name" value="PROKAR_LIPOPROTEIN"/>
    <property type="match status" value="1"/>
</dbReference>
<dbReference type="Proteomes" id="UP000298468">
    <property type="component" value="Unassembled WGS sequence"/>
</dbReference>
<dbReference type="EMBL" id="SOHM01000042">
    <property type="protein sequence ID" value="TFD84008.1"/>
    <property type="molecule type" value="Genomic_DNA"/>
</dbReference>
<dbReference type="InterPro" id="IPR006059">
    <property type="entry name" value="SBP"/>
</dbReference>
<evidence type="ECO:0000256" key="2">
    <source>
        <dbReference type="ARBA" id="ARBA00022448"/>
    </source>
</evidence>
<dbReference type="OrthoDB" id="9762335at2"/>
<comment type="caution">
    <text evidence="5">The sequence shown here is derived from an EMBL/GenBank/DDBJ whole genome shotgun (WGS) entry which is preliminary data.</text>
</comment>
<feature type="signal peptide" evidence="4">
    <location>
        <begin position="1"/>
        <end position="29"/>
    </location>
</feature>
<dbReference type="Gene3D" id="3.40.190.10">
    <property type="entry name" value="Periplasmic binding protein-like II"/>
    <property type="match status" value="1"/>
</dbReference>
<dbReference type="PROSITE" id="PS51318">
    <property type="entry name" value="TAT"/>
    <property type="match status" value="1"/>
</dbReference>
<organism evidence="5 6">
    <name type="scientific">Cryobacterium lactosi</name>
    <dbReference type="NCBI Taxonomy" id="1259202"/>
    <lineage>
        <taxon>Bacteria</taxon>
        <taxon>Bacillati</taxon>
        <taxon>Actinomycetota</taxon>
        <taxon>Actinomycetes</taxon>
        <taxon>Micrococcales</taxon>
        <taxon>Microbacteriaceae</taxon>
        <taxon>Cryobacterium</taxon>
    </lineage>
</organism>
<evidence type="ECO:0000313" key="6">
    <source>
        <dbReference type="Proteomes" id="UP000298468"/>
    </source>
</evidence>
<protein>
    <submittedName>
        <fullName evidence="5">Extracellular solute-binding protein</fullName>
    </submittedName>
</protein>
<evidence type="ECO:0000313" key="5">
    <source>
        <dbReference type="EMBL" id="TFD84008.1"/>
    </source>
</evidence>
<dbReference type="InterPro" id="IPR006311">
    <property type="entry name" value="TAT_signal"/>
</dbReference>
<evidence type="ECO:0000256" key="3">
    <source>
        <dbReference type="ARBA" id="ARBA00022729"/>
    </source>
</evidence>
<accession>A0A4R9BIV8</accession>
<reference evidence="5 6" key="1">
    <citation type="submission" date="2019-03" db="EMBL/GenBank/DDBJ databases">
        <title>Genomics of glacier-inhabiting Cryobacterium strains.</title>
        <authorList>
            <person name="Liu Q."/>
            <person name="Xin Y.-H."/>
        </authorList>
    </citation>
    <scope>NUCLEOTIDE SEQUENCE [LARGE SCALE GENOMIC DNA]</scope>
    <source>
        <strain evidence="5 6">Sr59</strain>
    </source>
</reference>
<dbReference type="GO" id="GO:0055052">
    <property type="term" value="C:ATP-binding cassette (ABC) transporter complex, substrate-binding subunit-containing"/>
    <property type="evidence" value="ECO:0007669"/>
    <property type="project" value="TreeGrafter"/>
</dbReference>
<keyword evidence="2" id="KW-0813">Transport</keyword>
<dbReference type="SUPFAM" id="SSF53850">
    <property type="entry name" value="Periplasmic binding protein-like II"/>
    <property type="match status" value="1"/>
</dbReference>
<dbReference type="GO" id="GO:1901982">
    <property type="term" value="F:maltose binding"/>
    <property type="evidence" value="ECO:0007669"/>
    <property type="project" value="TreeGrafter"/>
</dbReference>
<sequence length="441" mass="44933">MTITRTMRRGMVAAVAFTATALLVTGCSAGGSGAAAGDGAGDIDVWALQGQDSENAALQAAVDGFNGSQSDVTAKLRLIASDTYTTTITSTPKDQLPDVLQIDGPTLASYVYNGKLTPISDHVSQETIDNATAGSIAEGTADGELYALAQFDSAMGLYGNKAMLDAAGVTYPTSIDTAWTAEEFETALSALSGSSPSGKALDLNEAGLAGEWGTYAFAPFVWSAGGNLLEDNTATGALDSAASVDALTQVAGWKPFVDSNADSKVFPDGRVALGIGGHWNYPTYSEALGDDLLVMPLPDFGTGAKAGAGSLTWGIGSGTQDGKAAGAFMDYLLNDESVTAMTQANGAPPATKSAFDADPLYKEGGPLALFGEQLANACASDDITDTCVAVYRPITAGYPTVTSQFSSALSAIWGGADPAKALGDAATSIDQNFADNDGYQQ</sequence>
<name>A0A4R9BIV8_9MICO</name>
<keyword evidence="6" id="KW-1185">Reference proteome</keyword>
<proteinExistence type="inferred from homology"/>
<dbReference type="GO" id="GO:0015768">
    <property type="term" value="P:maltose transport"/>
    <property type="evidence" value="ECO:0007669"/>
    <property type="project" value="TreeGrafter"/>
</dbReference>
<dbReference type="GO" id="GO:0042956">
    <property type="term" value="P:maltodextrin transmembrane transport"/>
    <property type="evidence" value="ECO:0007669"/>
    <property type="project" value="TreeGrafter"/>
</dbReference>
<comment type="similarity">
    <text evidence="1">Belongs to the bacterial solute-binding protein 1 family.</text>
</comment>